<sequence>MLKKRYTPDIAELGATCEANYLRLSKLRPAELDSVDTLHYELFAEGHYLGVIKLSRTERSRYTDTILLEQTHAAGRWLNDPHMLVRIYHDASMAEVISAQGHLRIDGFNDYPNDNMHLPDEKSQLNKFLAEWLSICLRYGHRKNSLDDQLNAWCS</sequence>
<name>A0ABP7PJB1_9GAMM</name>
<dbReference type="InterPro" id="IPR009659">
    <property type="entry name" value="DUF1249"/>
</dbReference>
<proteinExistence type="predicted"/>
<dbReference type="Pfam" id="PF06853">
    <property type="entry name" value="DUF1249"/>
    <property type="match status" value="1"/>
</dbReference>
<dbReference type="PANTHER" id="PTHR38774">
    <property type="entry name" value="CYTOPLASMIC PROTEIN-RELATED"/>
    <property type="match status" value="1"/>
</dbReference>
<evidence type="ECO:0000313" key="2">
    <source>
        <dbReference type="Proteomes" id="UP001501337"/>
    </source>
</evidence>
<comment type="caution">
    <text evidence="1">The sequence shown here is derived from an EMBL/GenBank/DDBJ whole genome shotgun (WGS) entry which is preliminary data.</text>
</comment>
<accession>A0ABP7PJB1</accession>
<organism evidence="1 2">
    <name type="scientific">Allohahella marinimesophila</name>
    <dbReference type="NCBI Taxonomy" id="1054972"/>
    <lineage>
        <taxon>Bacteria</taxon>
        <taxon>Pseudomonadati</taxon>
        <taxon>Pseudomonadota</taxon>
        <taxon>Gammaproteobacteria</taxon>
        <taxon>Oceanospirillales</taxon>
        <taxon>Hahellaceae</taxon>
        <taxon>Allohahella</taxon>
    </lineage>
</organism>
<dbReference type="PANTHER" id="PTHR38774:SF1">
    <property type="entry name" value="CYTOPLASMIC PROTEIN"/>
    <property type="match status" value="1"/>
</dbReference>
<keyword evidence="2" id="KW-1185">Reference proteome</keyword>
<protein>
    <submittedName>
        <fullName evidence="1">DUF1249 domain-containing protein</fullName>
    </submittedName>
</protein>
<dbReference type="Proteomes" id="UP001501337">
    <property type="component" value="Unassembled WGS sequence"/>
</dbReference>
<dbReference type="RefSeq" id="WP_344806957.1">
    <property type="nucleotide sequence ID" value="NZ_BAABBO010000011.1"/>
</dbReference>
<dbReference type="EMBL" id="BAABBO010000011">
    <property type="protein sequence ID" value="GAA3966606.1"/>
    <property type="molecule type" value="Genomic_DNA"/>
</dbReference>
<evidence type="ECO:0000313" key="1">
    <source>
        <dbReference type="EMBL" id="GAA3966606.1"/>
    </source>
</evidence>
<reference evidence="2" key="1">
    <citation type="journal article" date="2019" name="Int. J. Syst. Evol. Microbiol.">
        <title>The Global Catalogue of Microorganisms (GCM) 10K type strain sequencing project: providing services to taxonomists for standard genome sequencing and annotation.</title>
        <authorList>
            <consortium name="The Broad Institute Genomics Platform"/>
            <consortium name="The Broad Institute Genome Sequencing Center for Infectious Disease"/>
            <person name="Wu L."/>
            <person name="Ma J."/>
        </authorList>
    </citation>
    <scope>NUCLEOTIDE SEQUENCE [LARGE SCALE GENOMIC DNA]</scope>
    <source>
        <strain evidence="2">JCM 17555</strain>
    </source>
</reference>
<gene>
    <name evidence="1" type="ORF">GCM10022278_25590</name>
</gene>